<accession>U5BN19</accession>
<proteinExistence type="predicted"/>
<sequence>MAKGFIQSKERMQISSYNPSIIKKGKQNASLFNS</sequence>
<dbReference type="AlphaFoldDB" id="U5BN19"/>
<evidence type="ECO:0000313" key="1">
    <source>
        <dbReference type="EMBL" id="ERM81925.1"/>
    </source>
</evidence>
<gene>
    <name evidence="1" type="ORF">P872_07985</name>
</gene>
<organism evidence="1 2">
    <name type="scientific">Rhodonellum psychrophilum GCM71 = DSM 17998</name>
    <dbReference type="NCBI Taxonomy" id="1123057"/>
    <lineage>
        <taxon>Bacteria</taxon>
        <taxon>Pseudomonadati</taxon>
        <taxon>Bacteroidota</taxon>
        <taxon>Cytophagia</taxon>
        <taxon>Cytophagales</taxon>
        <taxon>Cytophagaceae</taxon>
        <taxon>Rhodonellum</taxon>
    </lineage>
</organism>
<reference evidence="1 2" key="1">
    <citation type="journal article" date="2013" name="Genome Announc.">
        <title>Draft Genome Sequence of the Psychrophilic and Alkaliphilic Rhodonellum psychrophilum Strain GCM71T.</title>
        <authorList>
            <person name="Hauptmann A.L."/>
            <person name="Glaring M.A."/>
            <person name="Hallin P.F."/>
            <person name="Prieme A."/>
            <person name="Stougaard P."/>
        </authorList>
    </citation>
    <scope>NUCLEOTIDE SEQUENCE [LARGE SCALE GENOMIC DNA]</scope>
    <source>
        <strain evidence="1 2">GCM71</strain>
    </source>
</reference>
<dbReference type="Proteomes" id="UP000016843">
    <property type="component" value="Unassembled WGS sequence"/>
</dbReference>
<comment type="caution">
    <text evidence="1">The sequence shown here is derived from an EMBL/GenBank/DDBJ whole genome shotgun (WGS) entry which is preliminary data.</text>
</comment>
<dbReference type="EMBL" id="AWXR01000037">
    <property type="protein sequence ID" value="ERM81925.1"/>
    <property type="molecule type" value="Genomic_DNA"/>
</dbReference>
<protein>
    <submittedName>
        <fullName evidence="1">Uncharacterized protein</fullName>
    </submittedName>
</protein>
<name>U5BN19_9BACT</name>
<keyword evidence="2" id="KW-1185">Reference proteome</keyword>
<evidence type="ECO:0000313" key="2">
    <source>
        <dbReference type="Proteomes" id="UP000016843"/>
    </source>
</evidence>